<dbReference type="RefSeq" id="WP_278315777.1">
    <property type="nucleotide sequence ID" value="NZ_CP121464.1"/>
</dbReference>
<keyword evidence="2" id="KW-1185">Reference proteome</keyword>
<sequence length="1263" mass="135868">MSTPIVNPTWAGPVLLTPIYLDALMVGAPNQTGDWAAVAVQYDQLGLRLGQPQPSAFEIASNPPALGIHLIWTVPSALRHGQVDALGGVSFPSLPNRWIVTRSFIAQPGDVPQLTAWVLESDYLGPAPEGTHVFPDPDGGSTLRYIGRRFDLSAWDGTTSTYGKAFLQAMGPGDPTYVAVYDNMTNVLAFHDDMAGAAAGVYSYSSCGWYATPDDDPLYGKTVDMPSGFTTEEQWRAIMDTMQWTVGNDADLADAELDWQAWLAANPVSGGPPLNAAQNQWPAQNLCHGFVYGLQWKGSDEFYPINKILDGTNPPTVAIGANAEEALSAWLAKEVGSVEAEALLLAFQQDMVYDYVDNRSVFLVQSQAARFATQGGGKQWVVFQDGQTSSPTDIPTGAYSVPLDPAATAALIKLNSDQYRLDADTALLATLKWQLYAAYWKLENYPRTNPGYGAKAQAQIDALSPQVGALQDQIAALALTLEQDRAALQTLVAPLNLTMNTINQARFNYRQDPVILLAGASQDTKFGALGSSAGDGQLFTRFTGQTIYAIDVVYTPVPFDVTLAVDDFPAIVWPAGVMIPKEMHDYWFETFLLDTNNAQLIAARAFEKANIVPSAAQLADLSAQIARQQTLAWNGPAAEVVDVRTIAGTAGLYGVPPAKLSVAAWTPPWAPIYLDWEIEWHPSAATPQAMLADWQLDELDFEWTGTTVTAAAATYTGRSILNGQSALGLQDKLNDFLNSDPNTALLPQYQIDELRDMAATIGQFDVLAQSMSGIIQQLIMQQLKMSKLSSVQKTEIAELLADVASYLPDAGADLFFPIHAGHFRIPKLQVVDAYGQILRGSQLSDNLEPIRSASLVTLGEGNSKYMQLTPRVTQPLRLDFRMVKADDDSVRSNSSDLTSAICGWVIPNHIDHSLVVFDPAGNNLGEVMLIDYGNDAVDVGSGLRWDAVPGSNAVLGSPPEFGPAMRHLNDFVDGILLRGSEGCPALQELLDVIDSSLWKVDPLGQPIQGNLAILLGRPIAMVRALVTLGVSGSDANDQSWADTSMNVTGDFTSVALPLRIGDIGLSNNGVMGYFLDDDYSCFYPYYGYDDRLAIPRRVMADRTLAPRDKLARMASDLAASGAPGAPGPNSYLVGDPGFTTVADGVTTHSVTMLVDPRGWMPAISGYLPVQWLSLPAGPVNSALNNMSTTFRTGPVLLETPQIQLPLPASVKGVWTWVERSGVTTWSESDALTSAAAVAALPATRPILSEGWLKLSGALGGDQP</sequence>
<reference evidence="1 2" key="1">
    <citation type="submission" date="2023-04" db="EMBL/GenBank/DDBJ databases">
        <title>Nanopore sequencing of Janthinobacterium from water.</title>
        <authorList>
            <person name="Ciuchcinski K."/>
            <person name="Rokowska A."/>
            <person name="Dziewit L."/>
        </authorList>
    </citation>
    <scope>NUCLEOTIDE SEQUENCE [LARGE SCALE GENOMIC DNA]</scope>
    <source>
        <strain evidence="1 2">DEMB2</strain>
    </source>
</reference>
<name>A0ABY8HWU6_9BURK</name>
<accession>A0ABY8HWU6</accession>
<dbReference type="Proteomes" id="UP001219584">
    <property type="component" value="Chromosome"/>
</dbReference>
<dbReference type="EMBL" id="CP121464">
    <property type="protein sequence ID" value="WFR77066.1"/>
    <property type="molecule type" value="Genomic_DNA"/>
</dbReference>
<evidence type="ECO:0000313" key="1">
    <source>
        <dbReference type="EMBL" id="WFR77066.1"/>
    </source>
</evidence>
<gene>
    <name evidence="1" type="ORF">P9875_15185</name>
</gene>
<organism evidence="1 2">
    <name type="scientific">Janthinobacterium rivuli</name>
    <dbReference type="NCBI Taxonomy" id="2751478"/>
    <lineage>
        <taxon>Bacteria</taxon>
        <taxon>Pseudomonadati</taxon>
        <taxon>Pseudomonadota</taxon>
        <taxon>Betaproteobacteria</taxon>
        <taxon>Burkholderiales</taxon>
        <taxon>Oxalobacteraceae</taxon>
        <taxon>Janthinobacterium</taxon>
    </lineage>
</organism>
<proteinExistence type="predicted"/>
<protein>
    <submittedName>
        <fullName evidence="1">Uncharacterized protein</fullName>
    </submittedName>
</protein>
<evidence type="ECO:0000313" key="2">
    <source>
        <dbReference type="Proteomes" id="UP001219584"/>
    </source>
</evidence>